<evidence type="ECO:0000256" key="1">
    <source>
        <dbReference type="SAM" id="MobiDB-lite"/>
    </source>
</evidence>
<keyword evidence="2" id="KW-1133">Transmembrane helix</keyword>
<dbReference type="PANTHER" id="PTHR33594:SF1">
    <property type="entry name" value="HD_PDEASE DOMAIN-CONTAINING PROTEIN"/>
    <property type="match status" value="1"/>
</dbReference>
<dbReference type="GeneID" id="25313694"/>
<feature type="transmembrane region" description="Helical" evidence="2">
    <location>
        <begin position="172"/>
        <end position="192"/>
    </location>
</feature>
<keyword evidence="5" id="KW-0378">Hydrolase</keyword>
<sequence>MKFSIFALTGLAALAAAQESTGSSPTATASLSPEASCAANCSPSDVCCKAKCFKVPCPNAAMANDTTACAARCPQGSGTPADTEAYAKCEQSCYSSLFFPATAASAAAAATGSSGSDVTTLTGSGSSATATSGSGSSGSSSGSGSGSSSGSSSSSASVPKSTGAASQLSIELGASAAGLLGVVVAAFALFSLHVSTATVLFYFLLFGCISYVMSCFARLFDYYLLPTYTYPTLGFCITNSGNTEKNNDEPYLTTQTSNSIQTFILIANYSSNIKNKASEQQEETLPSYPTSTTTAAAAATTITTTAAAAADNIITANTVSISRSSMSAESGGSNAVPKKEAQTGDSGKFSFSGISEGEFSCGWLVNYAVLEMTLLGTAHVLHNNPGNPLSGNITHNYKETKMTPQKDNDTQHLIEAATAYMTERMSGYDPSHNPAHVHRVVSLAHRILEAEKTRHPEQVYDRTVITLAALLHDIGDRKYLPPENSTTGAIIDPKTIVHDVLVSKGADPALAERVQTIVSNVSYSNEIKDPEKVRKLIFEDGYRELAVVQDADRLDALGAVGIGRCFTFLGAQGNKRRGSDPHRWEMDQAIEHFGDKLEKLEDMMKTDTAREMARERTRRLREFKSWWEEETGVTATNP</sequence>
<dbReference type="CDD" id="cd00077">
    <property type="entry name" value="HDc"/>
    <property type="match status" value="1"/>
</dbReference>
<keyword evidence="3" id="KW-0732">Signal</keyword>
<dbReference type="Gene3D" id="1.10.3210.50">
    <property type="match status" value="1"/>
</dbReference>
<dbReference type="InterPro" id="IPR003607">
    <property type="entry name" value="HD/PDEase_dom"/>
</dbReference>
<feature type="signal peptide" evidence="3">
    <location>
        <begin position="1"/>
        <end position="17"/>
    </location>
</feature>
<dbReference type="RefSeq" id="XP_013331250.1">
    <property type="nucleotide sequence ID" value="XM_013475796.1"/>
</dbReference>
<gene>
    <name evidence="5" type="ORF">T310_1343</name>
</gene>
<dbReference type="Pfam" id="PF01966">
    <property type="entry name" value="HD"/>
    <property type="match status" value="1"/>
</dbReference>
<dbReference type="GO" id="GO:0016787">
    <property type="term" value="F:hydrolase activity"/>
    <property type="evidence" value="ECO:0007669"/>
    <property type="project" value="UniProtKB-KW"/>
</dbReference>
<evidence type="ECO:0000313" key="5">
    <source>
        <dbReference type="EMBL" id="KKA24638.1"/>
    </source>
</evidence>
<dbReference type="STRING" id="1408163.A0A0F4Z447"/>
<organism evidence="5 6">
    <name type="scientific">Rasamsonia emersonii (strain ATCC 16479 / CBS 393.64 / IMI 116815)</name>
    <dbReference type="NCBI Taxonomy" id="1408163"/>
    <lineage>
        <taxon>Eukaryota</taxon>
        <taxon>Fungi</taxon>
        <taxon>Dikarya</taxon>
        <taxon>Ascomycota</taxon>
        <taxon>Pezizomycotina</taxon>
        <taxon>Eurotiomycetes</taxon>
        <taxon>Eurotiomycetidae</taxon>
        <taxon>Eurotiales</taxon>
        <taxon>Trichocomaceae</taxon>
        <taxon>Rasamsonia</taxon>
    </lineage>
</organism>
<dbReference type="Proteomes" id="UP000053958">
    <property type="component" value="Unassembled WGS sequence"/>
</dbReference>
<evidence type="ECO:0000256" key="3">
    <source>
        <dbReference type="SAM" id="SignalP"/>
    </source>
</evidence>
<evidence type="ECO:0000259" key="4">
    <source>
        <dbReference type="SMART" id="SM00471"/>
    </source>
</evidence>
<dbReference type="PANTHER" id="PTHR33594">
    <property type="entry name" value="SUPERFAMILY HYDROLASE, PUTATIVE (AFU_ORTHOLOGUE AFUA_1G03035)-RELATED"/>
    <property type="match status" value="1"/>
</dbReference>
<dbReference type="AlphaFoldDB" id="A0A0F4Z447"/>
<feature type="region of interest" description="Disordered" evidence="1">
    <location>
        <begin position="325"/>
        <end position="346"/>
    </location>
</feature>
<keyword evidence="6" id="KW-1185">Reference proteome</keyword>
<feature type="region of interest" description="Disordered" evidence="1">
    <location>
        <begin position="126"/>
        <end position="158"/>
    </location>
</feature>
<feature type="transmembrane region" description="Helical" evidence="2">
    <location>
        <begin position="199"/>
        <end position="220"/>
    </location>
</feature>
<keyword evidence="2" id="KW-0472">Membrane</keyword>
<feature type="compositionally biased region" description="Low complexity" evidence="1">
    <location>
        <begin position="148"/>
        <end position="157"/>
    </location>
</feature>
<proteinExistence type="predicted"/>
<name>A0A0F4Z447_RASE3</name>
<feature type="compositionally biased region" description="Low complexity" evidence="1">
    <location>
        <begin position="126"/>
        <end position="140"/>
    </location>
</feature>
<dbReference type="SMART" id="SM00471">
    <property type="entry name" value="HDc"/>
    <property type="match status" value="1"/>
</dbReference>
<accession>A0A0F4Z447</accession>
<reference evidence="5 6" key="1">
    <citation type="submission" date="2015-04" db="EMBL/GenBank/DDBJ databases">
        <authorList>
            <person name="Heijne W.H."/>
            <person name="Fedorova N.D."/>
            <person name="Nierman W.C."/>
            <person name="Vollebregt A.W."/>
            <person name="Zhao Z."/>
            <person name="Wu L."/>
            <person name="Kumar M."/>
            <person name="Stam H."/>
            <person name="van den Berg M.A."/>
            <person name="Pel H.J."/>
        </authorList>
    </citation>
    <scope>NUCLEOTIDE SEQUENCE [LARGE SCALE GENOMIC DNA]</scope>
    <source>
        <strain evidence="5 6">CBS 393.64</strain>
    </source>
</reference>
<protein>
    <submittedName>
        <fullName evidence="5">HD superfamily hydrolase</fullName>
    </submittedName>
</protein>
<feature type="domain" description="HD/PDEase" evidence="4">
    <location>
        <begin position="429"/>
        <end position="566"/>
    </location>
</feature>
<dbReference type="EMBL" id="LASV01000055">
    <property type="protein sequence ID" value="KKA24638.1"/>
    <property type="molecule type" value="Genomic_DNA"/>
</dbReference>
<evidence type="ECO:0000256" key="2">
    <source>
        <dbReference type="SAM" id="Phobius"/>
    </source>
</evidence>
<feature type="chain" id="PRO_5002482196" evidence="3">
    <location>
        <begin position="18"/>
        <end position="638"/>
    </location>
</feature>
<comment type="caution">
    <text evidence="5">The sequence shown here is derived from an EMBL/GenBank/DDBJ whole genome shotgun (WGS) entry which is preliminary data.</text>
</comment>
<dbReference type="InterPro" id="IPR006674">
    <property type="entry name" value="HD_domain"/>
</dbReference>
<dbReference type="OrthoDB" id="16547at2759"/>
<keyword evidence="2" id="KW-0812">Transmembrane</keyword>
<evidence type="ECO:0000313" key="6">
    <source>
        <dbReference type="Proteomes" id="UP000053958"/>
    </source>
</evidence>
<dbReference type="SUPFAM" id="SSF109604">
    <property type="entry name" value="HD-domain/PDEase-like"/>
    <property type="match status" value="1"/>
</dbReference>